<feature type="compositionally biased region" description="Basic and acidic residues" evidence="1">
    <location>
        <begin position="119"/>
        <end position="132"/>
    </location>
</feature>
<protein>
    <submittedName>
        <fullName evidence="2">Uncharacterized protein</fullName>
    </submittedName>
</protein>
<feature type="compositionally biased region" description="Acidic residues" evidence="1">
    <location>
        <begin position="80"/>
        <end position="92"/>
    </location>
</feature>
<organism evidence="2 3">
    <name type="scientific">Choiromyces venosus 120613-1</name>
    <dbReference type="NCBI Taxonomy" id="1336337"/>
    <lineage>
        <taxon>Eukaryota</taxon>
        <taxon>Fungi</taxon>
        <taxon>Dikarya</taxon>
        <taxon>Ascomycota</taxon>
        <taxon>Pezizomycotina</taxon>
        <taxon>Pezizomycetes</taxon>
        <taxon>Pezizales</taxon>
        <taxon>Tuberaceae</taxon>
        <taxon>Choiromyces</taxon>
    </lineage>
</organism>
<accession>A0A3N4JWP5</accession>
<feature type="compositionally biased region" description="Basic and acidic residues" evidence="1">
    <location>
        <begin position="154"/>
        <end position="171"/>
    </location>
</feature>
<reference evidence="2 3" key="1">
    <citation type="journal article" date="2018" name="Nat. Ecol. Evol.">
        <title>Pezizomycetes genomes reveal the molecular basis of ectomycorrhizal truffle lifestyle.</title>
        <authorList>
            <person name="Murat C."/>
            <person name="Payen T."/>
            <person name="Noel B."/>
            <person name="Kuo A."/>
            <person name="Morin E."/>
            <person name="Chen J."/>
            <person name="Kohler A."/>
            <person name="Krizsan K."/>
            <person name="Balestrini R."/>
            <person name="Da Silva C."/>
            <person name="Montanini B."/>
            <person name="Hainaut M."/>
            <person name="Levati E."/>
            <person name="Barry K.W."/>
            <person name="Belfiori B."/>
            <person name="Cichocki N."/>
            <person name="Clum A."/>
            <person name="Dockter R.B."/>
            <person name="Fauchery L."/>
            <person name="Guy J."/>
            <person name="Iotti M."/>
            <person name="Le Tacon F."/>
            <person name="Lindquist E.A."/>
            <person name="Lipzen A."/>
            <person name="Malagnac F."/>
            <person name="Mello A."/>
            <person name="Molinier V."/>
            <person name="Miyauchi S."/>
            <person name="Poulain J."/>
            <person name="Riccioni C."/>
            <person name="Rubini A."/>
            <person name="Sitrit Y."/>
            <person name="Splivallo R."/>
            <person name="Traeger S."/>
            <person name="Wang M."/>
            <person name="Zifcakova L."/>
            <person name="Wipf D."/>
            <person name="Zambonelli A."/>
            <person name="Paolocci F."/>
            <person name="Nowrousian M."/>
            <person name="Ottonello S."/>
            <person name="Baldrian P."/>
            <person name="Spatafora J.W."/>
            <person name="Henrissat B."/>
            <person name="Nagy L.G."/>
            <person name="Aury J.M."/>
            <person name="Wincker P."/>
            <person name="Grigoriev I.V."/>
            <person name="Bonfante P."/>
            <person name="Martin F.M."/>
        </authorList>
    </citation>
    <scope>NUCLEOTIDE SEQUENCE [LARGE SCALE GENOMIC DNA]</scope>
    <source>
        <strain evidence="2 3">120613-1</strain>
    </source>
</reference>
<feature type="compositionally biased region" description="Polar residues" evidence="1">
    <location>
        <begin position="1"/>
        <end position="11"/>
    </location>
</feature>
<dbReference type="Proteomes" id="UP000276215">
    <property type="component" value="Unassembled WGS sequence"/>
</dbReference>
<evidence type="ECO:0000313" key="2">
    <source>
        <dbReference type="EMBL" id="RPB01242.1"/>
    </source>
</evidence>
<feature type="compositionally biased region" description="Basic and acidic residues" evidence="1">
    <location>
        <begin position="93"/>
        <end position="109"/>
    </location>
</feature>
<feature type="region of interest" description="Disordered" evidence="1">
    <location>
        <begin position="184"/>
        <end position="245"/>
    </location>
</feature>
<dbReference type="OrthoDB" id="5415711at2759"/>
<name>A0A3N4JWP5_9PEZI</name>
<evidence type="ECO:0000256" key="1">
    <source>
        <dbReference type="SAM" id="MobiDB-lite"/>
    </source>
</evidence>
<evidence type="ECO:0000313" key="3">
    <source>
        <dbReference type="Proteomes" id="UP000276215"/>
    </source>
</evidence>
<feature type="compositionally biased region" description="Basic and acidic residues" evidence="1">
    <location>
        <begin position="184"/>
        <end position="203"/>
    </location>
</feature>
<feature type="region of interest" description="Disordered" evidence="1">
    <location>
        <begin position="287"/>
        <end position="329"/>
    </location>
</feature>
<keyword evidence="3" id="KW-1185">Reference proteome</keyword>
<dbReference type="EMBL" id="ML120375">
    <property type="protein sequence ID" value="RPB01242.1"/>
    <property type="molecule type" value="Genomic_DNA"/>
</dbReference>
<dbReference type="AlphaFoldDB" id="A0A3N4JWP5"/>
<proteinExistence type="predicted"/>
<gene>
    <name evidence="2" type="ORF">L873DRAFT_1788538</name>
</gene>
<feature type="region of interest" description="Disordered" evidence="1">
    <location>
        <begin position="1"/>
        <end position="48"/>
    </location>
</feature>
<sequence>MALTKTSPNANKNDKDCEDDTRDRRRSKSPKVAVRGRGAWKPTPKPLLPSQVMLLKLEVPKEPEIMRFGVPYFGHRGQSEEDGQEEGGEGEFDLEKSEKTDKMPVKKELSNASLKSRARREALLAEKDNEKLDEGEDLGSPKSTEELQSIQELKVTEKEEKVQRPKRRESLTKLGVKAMVRKAEEKAVKKPRLKPEQITERNPYKFYQSPTTERKPFQMKKQSELPARIQTPAPRVRELSQGPRSQTIASRLKWVTRSPSPLEKQWPTNSWSSGPYSQSVFFPISRGNTPTPIFHSPRREESQTPNGRFLSPPPLESLPRRPSSASWLERGANASLPRNWTPRRRVPEPLIPVVPQEHILRLAGVVESNSEGAIEDMSRPLVPEASLKPEIWNNSMEEEELCPGCRRCAVKFEFVCGDMICGGCYDRLLKENGEGDVRCITCQAVVG</sequence>
<feature type="region of interest" description="Disordered" evidence="1">
    <location>
        <begin position="71"/>
        <end position="172"/>
    </location>
</feature>